<dbReference type="OMA" id="EPTYIAK"/>
<evidence type="ECO:0000259" key="10">
    <source>
        <dbReference type="PROSITE" id="PS51518"/>
    </source>
</evidence>
<evidence type="ECO:0000313" key="11">
    <source>
        <dbReference type="Ensembl" id="ENSEBUP00000013678.1"/>
    </source>
</evidence>
<dbReference type="GO" id="GO:0005634">
    <property type="term" value="C:nucleus"/>
    <property type="evidence" value="ECO:0007669"/>
    <property type="project" value="UniProtKB-SubCell"/>
</dbReference>
<dbReference type="InterPro" id="IPR047288">
    <property type="entry name" value="Tudor_SGF29_rpt1"/>
</dbReference>
<dbReference type="Gene3D" id="2.30.30.140">
    <property type="match status" value="2"/>
</dbReference>
<dbReference type="GO" id="GO:0051302">
    <property type="term" value="P:regulation of cell division"/>
    <property type="evidence" value="ECO:0007669"/>
    <property type="project" value="UniProtKB-ARBA"/>
</dbReference>
<dbReference type="PROSITE" id="PS51518">
    <property type="entry name" value="SGF29_C"/>
    <property type="match status" value="1"/>
</dbReference>
<keyword evidence="3 9" id="KW-0175">Coiled coil</keyword>
<keyword evidence="5" id="KW-0539">Nucleus</keyword>
<protein>
    <recommendedName>
        <fullName evidence="6">SAGA-associated factor 29</fullName>
    </recommendedName>
    <alternativeName>
        <fullName evidence="7">Coiled-coil domain-containing protein 101</fullName>
    </alternativeName>
    <alternativeName>
        <fullName evidence="8">SAGA complex-associated factor 29</fullName>
    </alternativeName>
</protein>
<dbReference type="GO" id="GO:0000124">
    <property type="term" value="C:SAGA complex"/>
    <property type="evidence" value="ECO:0007669"/>
    <property type="project" value="InterPro"/>
</dbReference>
<accession>A0A8C4QDE9</accession>
<dbReference type="FunFam" id="2.30.30.140:FF:000026">
    <property type="entry name" value="SAGA-associated factor 29 homolog"/>
    <property type="match status" value="1"/>
</dbReference>
<dbReference type="InterPro" id="IPR047287">
    <property type="entry name" value="Tudor_SGF29_rpt2"/>
</dbReference>
<evidence type="ECO:0000256" key="3">
    <source>
        <dbReference type="ARBA" id="ARBA00023054"/>
    </source>
</evidence>
<proteinExistence type="predicted"/>
<evidence type="ECO:0000256" key="5">
    <source>
        <dbReference type="ARBA" id="ARBA00023242"/>
    </source>
</evidence>
<dbReference type="CDD" id="cd20394">
    <property type="entry name" value="Tudor_SGF29_rpt2"/>
    <property type="match status" value="1"/>
</dbReference>
<evidence type="ECO:0000256" key="9">
    <source>
        <dbReference type="SAM" id="Coils"/>
    </source>
</evidence>
<dbReference type="PANTHER" id="PTHR21539:SF0">
    <property type="entry name" value="SAGA-ASSOCIATED FACTOR 29"/>
    <property type="match status" value="1"/>
</dbReference>
<evidence type="ECO:0000256" key="8">
    <source>
        <dbReference type="ARBA" id="ARBA00080390"/>
    </source>
</evidence>
<feature type="domain" description="SGF29 C-terminal" evidence="10">
    <location>
        <begin position="152"/>
        <end position="293"/>
    </location>
</feature>
<dbReference type="GeneTree" id="ENSGT00390000015229"/>
<dbReference type="GO" id="GO:0140672">
    <property type="term" value="C:ATAC complex"/>
    <property type="evidence" value="ECO:0007669"/>
    <property type="project" value="UniProtKB-ARBA"/>
</dbReference>
<dbReference type="FunFam" id="2.30.30.140:FF:000029">
    <property type="entry name" value="SAGA-associated factor 29 homolog"/>
    <property type="match status" value="1"/>
</dbReference>
<dbReference type="Pfam" id="PF07039">
    <property type="entry name" value="SGF29_Tudor"/>
    <property type="match status" value="1"/>
</dbReference>
<dbReference type="InterPro" id="IPR037802">
    <property type="entry name" value="SGF29"/>
</dbReference>
<evidence type="ECO:0000256" key="6">
    <source>
        <dbReference type="ARBA" id="ARBA00074350"/>
    </source>
</evidence>
<evidence type="ECO:0000256" key="7">
    <source>
        <dbReference type="ARBA" id="ARBA00076225"/>
    </source>
</evidence>
<comment type="subcellular location">
    <subcellularLocation>
        <location evidence="1">Nucleus</location>
    </subcellularLocation>
</comment>
<evidence type="ECO:0000256" key="4">
    <source>
        <dbReference type="ARBA" id="ARBA00023163"/>
    </source>
</evidence>
<reference evidence="11" key="2">
    <citation type="submission" date="2025-09" db="UniProtKB">
        <authorList>
            <consortium name="Ensembl"/>
        </authorList>
    </citation>
    <scope>IDENTIFICATION</scope>
</reference>
<keyword evidence="12" id="KW-1185">Reference proteome</keyword>
<dbReference type="AlphaFoldDB" id="A0A8C4QDE9"/>
<dbReference type="Ensembl" id="ENSEBUT00000014254.1">
    <property type="protein sequence ID" value="ENSEBUP00000013678.1"/>
    <property type="gene ID" value="ENSEBUG00000008631.1"/>
</dbReference>
<evidence type="ECO:0000256" key="1">
    <source>
        <dbReference type="ARBA" id="ARBA00004123"/>
    </source>
</evidence>
<dbReference type="CDD" id="cd20393">
    <property type="entry name" value="Tudor_SGF29_rpt1"/>
    <property type="match status" value="1"/>
</dbReference>
<dbReference type="InterPro" id="IPR010750">
    <property type="entry name" value="SGF29_tudor-like_dom"/>
</dbReference>
<keyword evidence="2" id="KW-0805">Transcription regulation</keyword>
<organism evidence="11 12">
    <name type="scientific">Eptatretus burgeri</name>
    <name type="common">Inshore hagfish</name>
    <dbReference type="NCBI Taxonomy" id="7764"/>
    <lineage>
        <taxon>Eukaryota</taxon>
        <taxon>Metazoa</taxon>
        <taxon>Chordata</taxon>
        <taxon>Craniata</taxon>
        <taxon>Vertebrata</taxon>
        <taxon>Cyclostomata</taxon>
        <taxon>Myxini</taxon>
        <taxon>Myxiniformes</taxon>
        <taxon>Myxinidae</taxon>
        <taxon>Eptatretinae</taxon>
        <taxon>Eptatretus</taxon>
    </lineage>
</organism>
<name>A0A8C4QDE9_EPTBU</name>
<dbReference type="PANTHER" id="PTHR21539">
    <property type="entry name" value="SAGA-ASSOCIATED FACTOR 29"/>
    <property type="match status" value="1"/>
</dbReference>
<evidence type="ECO:0000313" key="12">
    <source>
        <dbReference type="Proteomes" id="UP000694388"/>
    </source>
</evidence>
<feature type="coiled-coil region" evidence="9">
    <location>
        <begin position="14"/>
        <end position="41"/>
    </location>
</feature>
<reference evidence="11" key="1">
    <citation type="submission" date="2025-08" db="UniProtKB">
        <authorList>
            <consortium name="Ensembl"/>
        </authorList>
    </citation>
    <scope>IDENTIFICATION</scope>
</reference>
<dbReference type="Proteomes" id="UP000694388">
    <property type="component" value="Unplaced"/>
</dbReference>
<keyword evidence="4" id="KW-0804">Transcription</keyword>
<sequence length="297" mass="33574">MASLPADTKIVGMLAELHQLIKQTQEERTRSEHNLLNIQKTHERMQSEQKITPYYRTKLKGLYTTAKVDAEAECNILRKALDKIAEIKADLEERRIAARQVGSYSAVDVPRKTMRRGVLMSLLQQAALTLPLWIGKPNERPPPLCGAVPAAGDYVARPRDKVAARVRGPDADEQWILAEVVSYNSTSNKYEVDDIDEEGKERHVLSRRRVIPLPQWKANPETDPGALFPSQQLVLALYPQTTCFYRALIHTPPRRPQDDYLVLFEDTSYPDGYSPPLTVAQRYVVTCKENKKGGGRA</sequence>
<evidence type="ECO:0000256" key="2">
    <source>
        <dbReference type="ARBA" id="ARBA00023015"/>
    </source>
</evidence>